<dbReference type="PROSITE" id="PS00723">
    <property type="entry name" value="POLYPRENYL_SYNTHASE_1"/>
    <property type="match status" value="1"/>
</dbReference>
<dbReference type="Gene3D" id="1.10.600.10">
    <property type="entry name" value="Farnesyl Diphosphate Synthase"/>
    <property type="match status" value="1"/>
</dbReference>
<comment type="caution">
    <text evidence="13">The sequence shown here is derived from an EMBL/GenBank/DDBJ whole genome shotgun (WGS) entry which is preliminary data.</text>
</comment>
<evidence type="ECO:0000256" key="10">
    <source>
        <dbReference type="ARBA" id="ARBA00032873"/>
    </source>
</evidence>
<organism evidence="13 14">
    <name type="scientific">Facklamia hominis</name>
    <dbReference type="NCBI Taxonomy" id="178214"/>
    <lineage>
        <taxon>Bacteria</taxon>
        <taxon>Bacillati</taxon>
        <taxon>Bacillota</taxon>
        <taxon>Bacilli</taxon>
        <taxon>Lactobacillales</taxon>
        <taxon>Aerococcaceae</taxon>
        <taxon>Facklamia</taxon>
    </lineage>
</organism>
<dbReference type="InterPro" id="IPR033749">
    <property type="entry name" value="Polyprenyl_synt_CS"/>
</dbReference>
<dbReference type="GO" id="GO:0005737">
    <property type="term" value="C:cytoplasm"/>
    <property type="evidence" value="ECO:0007669"/>
    <property type="project" value="UniProtKB-ARBA"/>
</dbReference>
<dbReference type="Proteomes" id="UP001229251">
    <property type="component" value="Unassembled WGS sequence"/>
</dbReference>
<accession>A0AAJ1Q560</accession>
<comment type="similarity">
    <text evidence="2 12">Belongs to the FPP/GGPP synthase family.</text>
</comment>
<evidence type="ECO:0000256" key="8">
    <source>
        <dbReference type="ARBA" id="ARBA00023229"/>
    </source>
</evidence>
<keyword evidence="6" id="KW-0479">Metal-binding</keyword>
<evidence type="ECO:0000256" key="3">
    <source>
        <dbReference type="ARBA" id="ARBA00012439"/>
    </source>
</evidence>
<evidence type="ECO:0000256" key="11">
    <source>
        <dbReference type="ARBA" id="ARBA00049399"/>
    </source>
</evidence>
<dbReference type="InterPro" id="IPR053378">
    <property type="entry name" value="Prenyl_diphosphate_synthase"/>
</dbReference>
<evidence type="ECO:0000256" key="5">
    <source>
        <dbReference type="ARBA" id="ARBA00022679"/>
    </source>
</evidence>
<dbReference type="Pfam" id="PF00348">
    <property type="entry name" value="polyprenyl_synt"/>
    <property type="match status" value="1"/>
</dbReference>
<dbReference type="InterPro" id="IPR008949">
    <property type="entry name" value="Isoprenoid_synthase_dom_sf"/>
</dbReference>
<dbReference type="GO" id="GO:0004337">
    <property type="term" value="F:(2E,6E)-farnesyl diphosphate synthase activity"/>
    <property type="evidence" value="ECO:0007669"/>
    <property type="project" value="UniProtKB-EC"/>
</dbReference>
<evidence type="ECO:0000313" key="13">
    <source>
        <dbReference type="EMBL" id="MDK7187883.1"/>
    </source>
</evidence>
<dbReference type="SFLD" id="SFLDG01017">
    <property type="entry name" value="Polyprenyl_Transferase_Like"/>
    <property type="match status" value="1"/>
</dbReference>
<gene>
    <name evidence="13" type="ORF">QP433_07805</name>
</gene>
<dbReference type="AlphaFoldDB" id="A0AAJ1Q560"/>
<evidence type="ECO:0000256" key="12">
    <source>
        <dbReference type="RuleBase" id="RU004466"/>
    </source>
</evidence>
<comment type="cofactor">
    <cofactor evidence="1">
        <name>Mg(2+)</name>
        <dbReference type="ChEBI" id="CHEBI:18420"/>
    </cofactor>
</comment>
<evidence type="ECO:0000256" key="1">
    <source>
        <dbReference type="ARBA" id="ARBA00001946"/>
    </source>
</evidence>
<protein>
    <recommendedName>
        <fullName evidence="4">Farnesyl diphosphate synthase</fullName>
        <ecNumber evidence="3">2.5.1.10</ecNumber>
    </recommendedName>
    <alternativeName>
        <fullName evidence="10">(2E,6E)-farnesyl diphosphate synthase</fullName>
    </alternativeName>
    <alternativeName>
        <fullName evidence="9">Geranyltranstransferase</fullName>
    </alternativeName>
</protein>
<name>A0AAJ1Q560_9LACT</name>
<evidence type="ECO:0000313" key="14">
    <source>
        <dbReference type="Proteomes" id="UP001229251"/>
    </source>
</evidence>
<dbReference type="GO" id="GO:0046872">
    <property type="term" value="F:metal ion binding"/>
    <property type="evidence" value="ECO:0007669"/>
    <property type="project" value="UniProtKB-KW"/>
</dbReference>
<keyword evidence="5 12" id="KW-0808">Transferase</keyword>
<dbReference type="SFLD" id="SFLDS00005">
    <property type="entry name" value="Isoprenoid_Synthase_Type_I"/>
    <property type="match status" value="1"/>
</dbReference>
<evidence type="ECO:0000256" key="9">
    <source>
        <dbReference type="ARBA" id="ARBA00032380"/>
    </source>
</evidence>
<dbReference type="RefSeq" id="WP_070609859.1">
    <property type="nucleotide sequence ID" value="NZ_JASOOE010000017.1"/>
</dbReference>
<evidence type="ECO:0000256" key="2">
    <source>
        <dbReference type="ARBA" id="ARBA00006706"/>
    </source>
</evidence>
<reference evidence="13" key="1">
    <citation type="submission" date="2023-05" db="EMBL/GenBank/DDBJ databases">
        <title>Cataloging the Phylogenetic Diversity of Human Bladder Bacteria.</title>
        <authorList>
            <person name="Du J."/>
        </authorList>
    </citation>
    <scope>NUCLEOTIDE SEQUENCE</scope>
    <source>
        <strain evidence="13">UMB1231</strain>
    </source>
</reference>
<dbReference type="FunFam" id="1.10.600.10:FF:000001">
    <property type="entry name" value="Geranylgeranyl diphosphate synthase"/>
    <property type="match status" value="1"/>
</dbReference>
<sequence length="295" mass="32376">MNVDESLKEYFEQALSSLMKNYVTESSLSDAMRYALESGGKRIRPLLLLSILKALDGASLDRGLRTAMALEFIHTYSLIHDDLPAMDDDAVRRGRASSHVKFGEALAILSGDALLTEAFGLIADDPKLPSAVKLDLIADLSRASGAFGMVEGQALDIEGENRSLTLNQLKNIHSLKTGALFLFAGRAAGMIANADSKVRENLEVFAQFFGLAFQIHNDLKNRLQIGQEDQARFQSDIDHHKATYPAILGLEAAIDELYQVLDSAQASLNQLKQSSQDPSSLDQISVWIDQLRIKL</sequence>
<comment type="catalytic activity">
    <reaction evidence="11">
        <text>isopentenyl diphosphate + (2E)-geranyl diphosphate = (2E,6E)-farnesyl diphosphate + diphosphate</text>
        <dbReference type="Rhea" id="RHEA:19361"/>
        <dbReference type="ChEBI" id="CHEBI:33019"/>
        <dbReference type="ChEBI" id="CHEBI:58057"/>
        <dbReference type="ChEBI" id="CHEBI:128769"/>
        <dbReference type="ChEBI" id="CHEBI:175763"/>
        <dbReference type="EC" id="2.5.1.10"/>
    </reaction>
</comment>
<dbReference type="EC" id="2.5.1.10" evidence="3"/>
<proteinExistence type="inferred from homology"/>
<evidence type="ECO:0000256" key="6">
    <source>
        <dbReference type="ARBA" id="ARBA00022723"/>
    </source>
</evidence>
<dbReference type="GO" id="GO:0016114">
    <property type="term" value="P:terpenoid biosynthetic process"/>
    <property type="evidence" value="ECO:0007669"/>
    <property type="project" value="UniProtKB-ARBA"/>
</dbReference>
<dbReference type="NCBIfam" id="NF045485">
    <property type="entry name" value="FPPsyn"/>
    <property type="match status" value="1"/>
</dbReference>
<dbReference type="EMBL" id="JASOOE010000017">
    <property type="protein sequence ID" value="MDK7187883.1"/>
    <property type="molecule type" value="Genomic_DNA"/>
</dbReference>
<keyword evidence="7" id="KW-0460">Magnesium</keyword>
<dbReference type="CDD" id="cd00685">
    <property type="entry name" value="Trans_IPPS_HT"/>
    <property type="match status" value="1"/>
</dbReference>
<keyword evidence="8" id="KW-0414">Isoprene biosynthesis</keyword>
<dbReference type="SUPFAM" id="SSF48576">
    <property type="entry name" value="Terpenoid synthases"/>
    <property type="match status" value="1"/>
</dbReference>
<dbReference type="PANTHER" id="PTHR43281:SF1">
    <property type="entry name" value="FARNESYL DIPHOSPHATE SYNTHASE"/>
    <property type="match status" value="1"/>
</dbReference>
<evidence type="ECO:0000256" key="4">
    <source>
        <dbReference type="ARBA" id="ARBA00015100"/>
    </source>
</evidence>
<dbReference type="InterPro" id="IPR000092">
    <property type="entry name" value="Polyprenyl_synt"/>
</dbReference>
<evidence type="ECO:0000256" key="7">
    <source>
        <dbReference type="ARBA" id="ARBA00022842"/>
    </source>
</evidence>
<dbReference type="PANTHER" id="PTHR43281">
    <property type="entry name" value="FARNESYL DIPHOSPHATE SYNTHASE"/>
    <property type="match status" value="1"/>
</dbReference>